<feature type="domain" description="ABC transmembrane type-1" evidence="7">
    <location>
        <begin position="24"/>
        <end position="210"/>
    </location>
</feature>
<dbReference type="PANTHER" id="PTHR30177">
    <property type="entry name" value="GLYCINE BETAINE/L-PROLINE TRANSPORT SYSTEM PERMEASE PROTEIN PROW"/>
    <property type="match status" value="1"/>
</dbReference>
<dbReference type="InterPro" id="IPR035906">
    <property type="entry name" value="MetI-like_sf"/>
</dbReference>
<evidence type="ECO:0000313" key="9">
    <source>
        <dbReference type="Proteomes" id="UP001612915"/>
    </source>
</evidence>
<evidence type="ECO:0000256" key="2">
    <source>
        <dbReference type="ARBA" id="ARBA00022448"/>
    </source>
</evidence>
<organism evidence="8 9">
    <name type="scientific">Spongisporangium articulatum</name>
    <dbReference type="NCBI Taxonomy" id="3362603"/>
    <lineage>
        <taxon>Bacteria</taxon>
        <taxon>Bacillati</taxon>
        <taxon>Actinomycetota</taxon>
        <taxon>Actinomycetes</taxon>
        <taxon>Kineosporiales</taxon>
        <taxon>Kineosporiaceae</taxon>
        <taxon>Spongisporangium</taxon>
    </lineage>
</organism>
<dbReference type="Proteomes" id="UP001612915">
    <property type="component" value="Unassembled WGS sequence"/>
</dbReference>
<comment type="caution">
    <text evidence="8">The sequence shown here is derived from an EMBL/GenBank/DDBJ whole genome shotgun (WGS) entry which is preliminary data.</text>
</comment>
<feature type="transmembrane region" description="Helical" evidence="6">
    <location>
        <begin position="157"/>
        <end position="181"/>
    </location>
</feature>
<keyword evidence="4 6" id="KW-1133">Transmembrane helix</keyword>
<feature type="transmembrane region" description="Helical" evidence="6">
    <location>
        <begin position="69"/>
        <end position="86"/>
    </location>
</feature>
<dbReference type="InterPro" id="IPR051204">
    <property type="entry name" value="ABC_transp_perm/SBD"/>
</dbReference>
<evidence type="ECO:0000313" key="8">
    <source>
        <dbReference type="EMBL" id="MFI7586422.1"/>
    </source>
</evidence>
<evidence type="ECO:0000259" key="7">
    <source>
        <dbReference type="PROSITE" id="PS50928"/>
    </source>
</evidence>
<keyword evidence="5 6" id="KW-0472">Membrane</keyword>
<dbReference type="EMBL" id="JBITLV010000001">
    <property type="protein sequence ID" value="MFI7586422.1"/>
    <property type="molecule type" value="Genomic_DNA"/>
</dbReference>
<evidence type="ECO:0000256" key="5">
    <source>
        <dbReference type="ARBA" id="ARBA00023136"/>
    </source>
</evidence>
<keyword evidence="9" id="KW-1185">Reference proteome</keyword>
<dbReference type="PANTHER" id="PTHR30177:SF33">
    <property type="entry name" value="POSSIBLE OSMOPROTECTANT (GLYCINE BETAINE_CARNITINE_CHOLINE_L-PROLINE) TRANSPORT INTEGRAL MEMBRANE PROTEIN ABC TRANSPORTER PROZ"/>
    <property type="match status" value="1"/>
</dbReference>
<reference evidence="8 9" key="1">
    <citation type="submission" date="2024-10" db="EMBL/GenBank/DDBJ databases">
        <title>The Natural Products Discovery Center: Release of the First 8490 Sequenced Strains for Exploring Actinobacteria Biosynthetic Diversity.</title>
        <authorList>
            <person name="Kalkreuter E."/>
            <person name="Kautsar S.A."/>
            <person name="Yang D."/>
            <person name="Bader C.D."/>
            <person name="Teijaro C.N."/>
            <person name="Fluegel L."/>
            <person name="Davis C.M."/>
            <person name="Simpson J.R."/>
            <person name="Lauterbach L."/>
            <person name="Steele A.D."/>
            <person name="Gui C."/>
            <person name="Meng S."/>
            <person name="Li G."/>
            <person name="Viehrig K."/>
            <person name="Ye F."/>
            <person name="Su P."/>
            <person name="Kiefer A.F."/>
            <person name="Nichols A."/>
            <person name="Cepeda A.J."/>
            <person name="Yan W."/>
            <person name="Fan B."/>
            <person name="Jiang Y."/>
            <person name="Adhikari A."/>
            <person name="Zheng C.-J."/>
            <person name="Schuster L."/>
            <person name="Cowan T.M."/>
            <person name="Smanski M.J."/>
            <person name="Chevrette M.G."/>
            <person name="De Carvalho L.P.S."/>
            <person name="Shen B."/>
        </authorList>
    </citation>
    <scope>NUCLEOTIDE SEQUENCE [LARGE SCALE GENOMIC DNA]</scope>
    <source>
        <strain evidence="8 9">NPDC049639</strain>
    </source>
</reference>
<feature type="transmembrane region" description="Helical" evidence="6">
    <location>
        <begin position="30"/>
        <end position="49"/>
    </location>
</feature>
<keyword evidence="3 6" id="KW-0812">Transmembrane</keyword>
<dbReference type="Pfam" id="PF00528">
    <property type="entry name" value="BPD_transp_1"/>
    <property type="match status" value="1"/>
</dbReference>
<comment type="subcellular location">
    <subcellularLocation>
        <location evidence="6">Cell membrane</location>
        <topology evidence="6">Multi-pass membrane protein</topology>
    </subcellularLocation>
    <subcellularLocation>
        <location evidence="1">Membrane</location>
        <topology evidence="1">Multi-pass membrane protein</topology>
    </subcellularLocation>
</comment>
<evidence type="ECO:0000256" key="1">
    <source>
        <dbReference type="ARBA" id="ARBA00004141"/>
    </source>
</evidence>
<feature type="transmembrane region" description="Helical" evidence="6">
    <location>
        <begin position="92"/>
        <end position="114"/>
    </location>
</feature>
<comment type="similarity">
    <text evidence="6">Belongs to the binding-protein-dependent transport system permease family.</text>
</comment>
<name>A0ABW8AJ89_9ACTN</name>
<dbReference type="PROSITE" id="PS50928">
    <property type="entry name" value="ABC_TM1"/>
    <property type="match status" value="1"/>
</dbReference>
<dbReference type="InterPro" id="IPR000515">
    <property type="entry name" value="MetI-like"/>
</dbReference>
<proteinExistence type="inferred from homology"/>
<dbReference type="RefSeq" id="WP_398276037.1">
    <property type="nucleotide sequence ID" value="NZ_JBITLV010000001.1"/>
</dbReference>
<dbReference type="Gene3D" id="1.10.3720.10">
    <property type="entry name" value="MetI-like"/>
    <property type="match status" value="1"/>
</dbReference>
<evidence type="ECO:0000256" key="6">
    <source>
        <dbReference type="RuleBase" id="RU363032"/>
    </source>
</evidence>
<keyword evidence="2 6" id="KW-0813">Transport</keyword>
<sequence length="250" mass="25893">MNVVITYLQDSTHWSGEDGIPHRLVQHVEYSLGALLVVLVIALPLGLYIGHTGRGSVAIAGMANALRALPSYGLLVLVVVWASSYFSGDFAYLGPALLVLVVLGVPAVLSNTYAGVENVDPAVRDAARGMGMTGWQVLWRVEVPNALPLIISGVRSAVLQIVATATVAASVTLGGLGRLILDGLQQQDYGQMAAGALLVAVMALALDLVLALVQRLVVSRGVSGRYRSTASVPSLTAAGGEGVVSAEQTV</sequence>
<dbReference type="SUPFAM" id="SSF161098">
    <property type="entry name" value="MetI-like"/>
    <property type="match status" value="1"/>
</dbReference>
<dbReference type="CDD" id="cd06261">
    <property type="entry name" value="TM_PBP2"/>
    <property type="match status" value="1"/>
</dbReference>
<protein>
    <submittedName>
        <fullName evidence="8">ABC transporter permease</fullName>
    </submittedName>
</protein>
<evidence type="ECO:0000256" key="3">
    <source>
        <dbReference type="ARBA" id="ARBA00022692"/>
    </source>
</evidence>
<accession>A0ABW8AJ89</accession>
<gene>
    <name evidence="8" type="ORF">ACIB24_05045</name>
</gene>
<evidence type="ECO:0000256" key="4">
    <source>
        <dbReference type="ARBA" id="ARBA00022989"/>
    </source>
</evidence>
<feature type="transmembrane region" description="Helical" evidence="6">
    <location>
        <begin position="193"/>
        <end position="218"/>
    </location>
</feature>